<proteinExistence type="predicted"/>
<sequence>MINYSISLFVAFKVCYSVASLGWGNTKFSELDARKSEDYLEGCYHH</sequence>
<evidence type="ECO:0000313" key="2">
    <source>
        <dbReference type="Proteomes" id="UP000186940"/>
    </source>
</evidence>
<evidence type="ECO:0000313" key="1">
    <source>
        <dbReference type="EMBL" id="OFV67792.1"/>
    </source>
</evidence>
<comment type="caution">
    <text evidence="1">The sequence shown here is derived from an EMBL/GenBank/DDBJ whole genome shotgun (WGS) entry which is preliminary data.</text>
</comment>
<accession>A0A1F2PA13</accession>
<dbReference type="STRING" id="1838285.SCAL_001167"/>
<name>A0A1F2PA13_9EURY</name>
<protein>
    <submittedName>
        <fullName evidence="1">Uncharacterized protein</fullName>
    </submittedName>
</protein>
<organism evidence="1 2">
    <name type="scientific">Candidatus Syntropharchaeum caldarium</name>
    <dbReference type="NCBI Taxonomy" id="1838285"/>
    <lineage>
        <taxon>Archaea</taxon>
        <taxon>Methanobacteriati</taxon>
        <taxon>Methanobacteriota</taxon>
        <taxon>Stenosarchaea group</taxon>
        <taxon>Methanomicrobia</taxon>
        <taxon>Methanosarcinales</taxon>
        <taxon>ANME-2 cluster</taxon>
        <taxon>Candidatus Syntropharchaeum</taxon>
    </lineage>
</organism>
<reference evidence="1" key="1">
    <citation type="submission" date="2016-05" db="EMBL/GenBank/DDBJ databases">
        <title>Microbial consortia oxidize butane by reversing methanogenesis.</title>
        <authorList>
            <person name="Laso-Perez R."/>
            <person name="Richter M."/>
            <person name="Wegener G."/>
            <person name="Musat F."/>
        </authorList>
    </citation>
    <scope>NUCLEOTIDE SEQUENCE [LARGE SCALE GENOMIC DNA]</scope>
    <source>
        <strain evidence="1">BOX2</strain>
    </source>
</reference>
<dbReference type="EMBL" id="LYOS01000003">
    <property type="protein sequence ID" value="OFV67792.1"/>
    <property type="molecule type" value="Genomic_DNA"/>
</dbReference>
<gene>
    <name evidence="1" type="ORF">SCAL_001167</name>
</gene>
<dbReference type="Proteomes" id="UP000186940">
    <property type="component" value="Unassembled WGS sequence"/>
</dbReference>
<keyword evidence="2" id="KW-1185">Reference proteome</keyword>
<dbReference type="AlphaFoldDB" id="A0A1F2PA13"/>